<evidence type="ECO:0000256" key="11">
    <source>
        <dbReference type="SAM" id="Phobius"/>
    </source>
</evidence>
<feature type="transmembrane region" description="Helical" evidence="11">
    <location>
        <begin position="27"/>
        <end position="50"/>
    </location>
</feature>
<dbReference type="OrthoDB" id="9809567at2"/>
<accession>A0A4U8YWP2</accession>
<dbReference type="PROSITE" id="PS50109">
    <property type="entry name" value="HIS_KIN"/>
    <property type="match status" value="1"/>
</dbReference>
<dbReference type="AlphaFoldDB" id="A0A4U8YWP2"/>
<keyword evidence="9" id="KW-0902">Two-component regulatory system</keyword>
<evidence type="ECO:0000256" key="9">
    <source>
        <dbReference type="ARBA" id="ARBA00023012"/>
    </source>
</evidence>
<dbReference type="InterPro" id="IPR004358">
    <property type="entry name" value="Sig_transdc_His_kin-like_C"/>
</dbReference>
<dbReference type="GO" id="GO:0004673">
    <property type="term" value="F:protein histidine kinase activity"/>
    <property type="evidence" value="ECO:0007669"/>
    <property type="project" value="UniProtKB-EC"/>
</dbReference>
<evidence type="ECO:0000313" key="14">
    <source>
        <dbReference type="EMBL" id="VFU07764.1"/>
    </source>
</evidence>
<evidence type="ECO:0000256" key="1">
    <source>
        <dbReference type="ARBA" id="ARBA00000085"/>
    </source>
</evidence>
<dbReference type="EMBL" id="LR536450">
    <property type="protein sequence ID" value="VFU07764.1"/>
    <property type="molecule type" value="Genomic_DNA"/>
</dbReference>
<comment type="subcellular location">
    <subcellularLocation>
        <location evidence="2">Membrane</location>
    </subcellularLocation>
</comment>
<name>A0A4U8YWP2_METTU</name>
<evidence type="ECO:0000256" key="5">
    <source>
        <dbReference type="ARBA" id="ARBA00022679"/>
    </source>
</evidence>
<dbReference type="Gene3D" id="3.30.565.10">
    <property type="entry name" value="Histidine kinase-like ATPase, C-terminal domain"/>
    <property type="match status" value="1"/>
</dbReference>
<keyword evidence="7" id="KW-0418">Kinase</keyword>
<evidence type="ECO:0000256" key="10">
    <source>
        <dbReference type="ARBA" id="ARBA00023136"/>
    </source>
</evidence>
<dbReference type="Proteomes" id="UP000294360">
    <property type="component" value="Chromosome"/>
</dbReference>
<keyword evidence="4" id="KW-0597">Phosphoprotein</keyword>
<evidence type="ECO:0000259" key="12">
    <source>
        <dbReference type="PROSITE" id="PS50109"/>
    </source>
</evidence>
<feature type="domain" description="HAMP" evidence="13">
    <location>
        <begin position="209"/>
        <end position="260"/>
    </location>
</feature>
<feature type="domain" description="Histidine kinase" evidence="12">
    <location>
        <begin position="268"/>
        <end position="475"/>
    </location>
</feature>
<dbReference type="PANTHER" id="PTHR45436:SF5">
    <property type="entry name" value="SENSOR HISTIDINE KINASE TRCS"/>
    <property type="match status" value="1"/>
</dbReference>
<dbReference type="EC" id="2.7.13.3" evidence="3"/>
<dbReference type="InterPro" id="IPR036890">
    <property type="entry name" value="HATPase_C_sf"/>
</dbReference>
<dbReference type="SMART" id="SM00387">
    <property type="entry name" value="HATPase_c"/>
    <property type="match status" value="1"/>
</dbReference>
<dbReference type="KEGG" id="mtun:MTUNDRAET4_0871"/>
<evidence type="ECO:0000256" key="2">
    <source>
        <dbReference type="ARBA" id="ARBA00004370"/>
    </source>
</evidence>
<comment type="catalytic activity">
    <reaction evidence="1">
        <text>ATP + protein L-histidine = ADP + protein N-phospho-L-histidine.</text>
        <dbReference type="EC" id="2.7.13.3"/>
    </reaction>
</comment>
<keyword evidence="10 11" id="KW-0472">Membrane</keyword>
<evidence type="ECO:0000313" key="15">
    <source>
        <dbReference type="Proteomes" id="UP000294360"/>
    </source>
</evidence>
<evidence type="ECO:0000256" key="8">
    <source>
        <dbReference type="ARBA" id="ARBA00022989"/>
    </source>
</evidence>
<evidence type="ECO:0000256" key="3">
    <source>
        <dbReference type="ARBA" id="ARBA00012438"/>
    </source>
</evidence>
<dbReference type="GO" id="GO:0005524">
    <property type="term" value="F:ATP binding"/>
    <property type="evidence" value="ECO:0007669"/>
    <property type="project" value="UniProtKB-KW"/>
</dbReference>
<dbReference type="InterPro" id="IPR005467">
    <property type="entry name" value="His_kinase_dom"/>
</dbReference>
<dbReference type="GO" id="GO:0005886">
    <property type="term" value="C:plasma membrane"/>
    <property type="evidence" value="ECO:0007669"/>
    <property type="project" value="TreeGrafter"/>
</dbReference>
<dbReference type="PRINTS" id="PR00344">
    <property type="entry name" value="BCTRLSENSOR"/>
</dbReference>
<keyword evidence="8 11" id="KW-1133">Transmembrane helix</keyword>
<evidence type="ECO:0000256" key="7">
    <source>
        <dbReference type="ARBA" id="ARBA00022777"/>
    </source>
</evidence>
<keyword evidence="5" id="KW-0808">Transferase</keyword>
<dbReference type="PROSITE" id="PS50885">
    <property type="entry name" value="HAMP"/>
    <property type="match status" value="1"/>
</dbReference>
<dbReference type="RefSeq" id="WP_134487275.1">
    <property type="nucleotide sequence ID" value="NZ_CP139089.1"/>
</dbReference>
<evidence type="ECO:0000259" key="13">
    <source>
        <dbReference type="PROSITE" id="PS50885"/>
    </source>
</evidence>
<dbReference type="GO" id="GO:0000160">
    <property type="term" value="P:phosphorelay signal transduction system"/>
    <property type="evidence" value="ECO:0007669"/>
    <property type="project" value="UniProtKB-KW"/>
</dbReference>
<dbReference type="Pfam" id="PF02518">
    <property type="entry name" value="HATPase_c"/>
    <property type="match status" value="1"/>
</dbReference>
<gene>
    <name evidence="14" type="ORF">MTUNDRAET4_0871</name>
</gene>
<evidence type="ECO:0000256" key="6">
    <source>
        <dbReference type="ARBA" id="ARBA00022692"/>
    </source>
</evidence>
<keyword evidence="6 11" id="KW-0812">Transmembrane</keyword>
<dbReference type="InterPro" id="IPR050428">
    <property type="entry name" value="TCS_sensor_his_kinase"/>
</dbReference>
<sequence length="483" mass="51564">MALASKDRSAGDARTLTTQKISIAGRLFLSAAILSFAILFAAGVLLSTFYEHAAERNFDERLGVYLRALVADIAVSGENARIDPDELNDPEFALPLSGWYWQITRLDAGKPDIRSSRSLFAARLPRLADIGVPAGLGGARKGYAKGPDDRRLRIVERTIDTGDDGVYLVQVAAKTDEIETAINRFEIYLVVTFILLGLALVASSVLQLRYGLAPLRQLQEGVAAIRRGESETIAGAFSPDIAPLAGELNLLIGANRAVVERARTQVGNLAHALKTPLSVIINEAAAPSGPLAAKVEEQAAIMRDQVAYYLDRARAAVRAGAVTSATDVEPVVRSFLGAFEKIYAERAISFALDMPQPVRFLGERQDLEEMIGNLADNGGKWAKSAVAVAVFPEFAQTGAERSFFRVIIEDDGPGLAPEMREAALARGRRLDETKPGSGLGLSIVADLAAMYGGDLSLAGSAMGGLRAELRLPATPNPPSPTRS</sequence>
<keyword evidence="14" id="KW-0067">ATP-binding</keyword>
<reference evidence="14 15" key="1">
    <citation type="submission" date="2019-03" db="EMBL/GenBank/DDBJ databases">
        <authorList>
            <person name="Kox A.R. M."/>
        </authorList>
    </citation>
    <scope>NUCLEOTIDE SEQUENCE [LARGE SCALE GENOMIC DNA]</scope>
    <source>
        <strain evidence="14">MTUNDRAET4 annotated genome</strain>
    </source>
</reference>
<organism evidence="14 15">
    <name type="scientific">Methylocella tundrae</name>
    <dbReference type="NCBI Taxonomy" id="227605"/>
    <lineage>
        <taxon>Bacteria</taxon>
        <taxon>Pseudomonadati</taxon>
        <taxon>Pseudomonadota</taxon>
        <taxon>Alphaproteobacteria</taxon>
        <taxon>Hyphomicrobiales</taxon>
        <taxon>Beijerinckiaceae</taxon>
        <taxon>Methylocella</taxon>
    </lineage>
</organism>
<dbReference type="InterPro" id="IPR003660">
    <property type="entry name" value="HAMP_dom"/>
</dbReference>
<dbReference type="SUPFAM" id="SSF55874">
    <property type="entry name" value="ATPase domain of HSP90 chaperone/DNA topoisomerase II/histidine kinase"/>
    <property type="match status" value="1"/>
</dbReference>
<keyword evidence="14" id="KW-0547">Nucleotide-binding</keyword>
<proteinExistence type="predicted"/>
<protein>
    <recommendedName>
        <fullName evidence="3">histidine kinase</fullName>
        <ecNumber evidence="3">2.7.13.3</ecNumber>
    </recommendedName>
</protein>
<dbReference type="PANTHER" id="PTHR45436">
    <property type="entry name" value="SENSOR HISTIDINE KINASE YKOH"/>
    <property type="match status" value="1"/>
</dbReference>
<dbReference type="InterPro" id="IPR003594">
    <property type="entry name" value="HATPase_dom"/>
</dbReference>
<evidence type="ECO:0000256" key="4">
    <source>
        <dbReference type="ARBA" id="ARBA00022553"/>
    </source>
</evidence>
<feature type="transmembrane region" description="Helical" evidence="11">
    <location>
        <begin position="187"/>
        <end position="208"/>
    </location>
</feature>